<dbReference type="InterPro" id="IPR027268">
    <property type="entry name" value="Peptidase_M4/M1_CTD_sf"/>
</dbReference>
<keyword evidence="2" id="KW-1185">Reference proteome</keyword>
<dbReference type="EMBL" id="PISD01000008">
    <property type="protein sequence ID" value="PKG30219.1"/>
    <property type="molecule type" value="Genomic_DNA"/>
</dbReference>
<gene>
    <name evidence="1" type="ORF">CWS20_04295</name>
</gene>
<dbReference type="RefSeq" id="WP_066199844.1">
    <property type="nucleotide sequence ID" value="NZ_JAFDQP010000002.1"/>
</dbReference>
<name>A0A2N0ZL30_9BACI</name>
<organism evidence="1 2">
    <name type="scientific">Cytobacillus horneckiae</name>
    <dbReference type="NCBI Taxonomy" id="549687"/>
    <lineage>
        <taxon>Bacteria</taxon>
        <taxon>Bacillati</taxon>
        <taxon>Bacillota</taxon>
        <taxon>Bacilli</taxon>
        <taxon>Bacillales</taxon>
        <taxon>Bacillaceae</taxon>
        <taxon>Cytobacillus</taxon>
    </lineage>
</organism>
<evidence type="ECO:0000313" key="2">
    <source>
        <dbReference type="Proteomes" id="UP000233343"/>
    </source>
</evidence>
<proteinExistence type="predicted"/>
<sequence>MKKAISVLALISIFFVLCYKEVMQEHVDKHIVITEDSKVTFEIISRTGSFNDIASVEKEVLEAYDIIHQKLQVDDVSPLTIKIIVEKDRSATCYKNNMNEMTISENNDLVVHKLTHILLGYGLNFDASNGYLTQEGFAIYMESKYGKQSFPNFGISEHKMMKYLIDSNKEIPLSELIDGQYDGSLFRPFMMKQEGLTLQWISFIQAGSFITYLINTYGLIKFESIYNSRYLARRMEEVYGKDMNELEQDWIVYVRKSQKELKRAEQKKIQSYVN</sequence>
<evidence type="ECO:0000313" key="1">
    <source>
        <dbReference type="EMBL" id="PKG30219.1"/>
    </source>
</evidence>
<reference evidence="1 2" key="1">
    <citation type="journal article" date="2010" name="Int. J. Syst. Evol. Microbiol.">
        <title>Bacillus horneckiae sp. nov., isolated from a spacecraft-assembly clean room.</title>
        <authorList>
            <person name="Vaishampayan P."/>
            <person name="Probst A."/>
            <person name="Krishnamurthi S."/>
            <person name="Ghosh S."/>
            <person name="Osman S."/>
            <person name="McDowall A."/>
            <person name="Ruckmani A."/>
            <person name="Mayilraj S."/>
            <person name="Venkateswaran K."/>
        </authorList>
    </citation>
    <scope>NUCLEOTIDE SEQUENCE [LARGE SCALE GENOMIC DNA]</scope>
    <source>
        <strain evidence="2">1PO1SC</strain>
    </source>
</reference>
<accession>A0A2N0ZL30</accession>
<evidence type="ECO:0008006" key="3">
    <source>
        <dbReference type="Google" id="ProtNLM"/>
    </source>
</evidence>
<dbReference type="AlphaFoldDB" id="A0A2N0ZL30"/>
<dbReference type="Gene3D" id="1.10.390.10">
    <property type="entry name" value="Neutral Protease Domain 2"/>
    <property type="match status" value="1"/>
</dbReference>
<protein>
    <recommendedName>
        <fullName evidence="3">DUF1570 domain-containing protein</fullName>
    </recommendedName>
</protein>
<dbReference type="Proteomes" id="UP000233343">
    <property type="component" value="Unassembled WGS sequence"/>
</dbReference>
<comment type="caution">
    <text evidence="1">The sequence shown here is derived from an EMBL/GenBank/DDBJ whole genome shotgun (WGS) entry which is preliminary data.</text>
</comment>